<comment type="caution">
    <text evidence="1">The sequence shown here is derived from an EMBL/GenBank/DDBJ whole genome shotgun (WGS) entry which is preliminary data.</text>
</comment>
<reference evidence="1 2" key="1">
    <citation type="submission" date="2023-09" db="EMBL/GenBank/DDBJ databases">
        <authorList>
            <person name="Rey-Velasco X."/>
        </authorList>
    </citation>
    <scope>NUCLEOTIDE SEQUENCE [LARGE SCALE GENOMIC DNA]</scope>
    <source>
        <strain evidence="1 2">W332</strain>
    </source>
</reference>
<organism evidence="1 2">
    <name type="scientific">Microcosmobacter mediterraneus</name>
    <dbReference type="NCBI Taxonomy" id="3075607"/>
    <lineage>
        <taxon>Bacteria</taxon>
        <taxon>Pseudomonadati</taxon>
        <taxon>Bacteroidota</taxon>
        <taxon>Flavobacteriia</taxon>
        <taxon>Flavobacteriales</taxon>
        <taxon>Flavobacteriaceae</taxon>
        <taxon>Microcosmobacter</taxon>
    </lineage>
</organism>
<name>A0ABU2YIF6_9FLAO</name>
<gene>
    <name evidence="1" type="ORF">RM697_04845</name>
</gene>
<dbReference type="Proteomes" id="UP001259492">
    <property type="component" value="Unassembled WGS sequence"/>
</dbReference>
<accession>A0ABU2YIF6</accession>
<dbReference type="NCBIfam" id="NF033205">
    <property type="entry name" value="IPExxxVDY"/>
    <property type="match status" value="1"/>
</dbReference>
<sequence length="158" mass="18673">MALHKLVVDDFYDASFSLIAVHCRIKDYRLAYLINQKLNLKLSRQKYDLDFNYFAAYYAVFEWENEDQFITWNLIANQCKTEEESLQSSGSLFQNNKVQKTYQLLPELKSVDYLLKITSETGRINEKVITEKLQRIPQIITTYSVNVSKIKTKEHLIF</sequence>
<evidence type="ECO:0000313" key="2">
    <source>
        <dbReference type="Proteomes" id="UP001259492"/>
    </source>
</evidence>
<evidence type="ECO:0000313" key="1">
    <source>
        <dbReference type="EMBL" id="MDT0557960.1"/>
    </source>
</evidence>
<dbReference type="RefSeq" id="WP_311426733.1">
    <property type="nucleotide sequence ID" value="NZ_JAVRIA010000002.1"/>
</dbReference>
<dbReference type="EMBL" id="JAVRIA010000002">
    <property type="protein sequence ID" value="MDT0557960.1"/>
    <property type="molecule type" value="Genomic_DNA"/>
</dbReference>
<protein>
    <submittedName>
        <fullName evidence="1">IPExxxVDY family protein</fullName>
    </submittedName>
</protein>
<keyword evidence="2" id="KW-1185">Reference proteome</keyword>
<proteinExistence type="predicted"/>
<dbReference type="InterPro" id="IPR047690">
    <property type="entry name" value="IPExxxVDY_fam"/>
</dbReference>